<dbReference type="SUPFAM" id="SSF53067">
    <property type="entry name" value="Actin-like ATPase domain"/>
    <property type="match status" value="1"/>
</dbReference>
<dbReference type="InterPro" id="IPR042258">
    <property type="entry name" value="DGOK_N"/>
</dbReference>
<evidence type="ECO:0000313" key="3">
    <source>
        <dbReference type="Proteomes" id="UP000250443"/>
    </source>
</evidence>
<keyword evidence="4" id="KW-1185">Reference proteome</keyword>
<dbReference type="Proteomes" id="UP000250443">
    <property type="component" value="Unassembled WGS sequence"/>
</dbReference>
<dbReference type="GO" id="GO:0034194">
    <property type="term" value="P:D-galactonate catabolic process"/>
    <property type="evidence" value="ECO:0007669"/>
    <property type="project" value="InterPro"/>
</dbReference>
<proteinExistence type="predicted"/>
<dbReference type="InterPro" id="IPR042257">
    <property type="entry name" value="DGOK_C"/>
</dbReference>
<keyword evidence="2" id="KW-0418">Kinase</keyword>
<evidence type="ECO:0000313" key="2">
    <source>
        <dbReference type="EMBL" id="SPZ12510.1"/>
    </source>
</evidence>
<dbReference type="EMBL" id="UAUF01000014">
    <property type="protein sequence ID" value="SPZ12510.1"/>
    <property type="molecule type" value="Genomic_DNA"/>
</dbReference>
<sequence>MNETATPRLIGLDWGTSSLRAYLLGDNGQIVDTRSQPWGILHTPEGDFAKAFRELVGDWRAQWPSVPAIAAGMIGSRQGWREVPYVDCPADVDSLAKGLLTFDSGCGELSLIPGVMQRGALPNVLRGEETQIFGALELEPALADHALLVLPGTHSKWATIRGSRLDHFSTYMTGELFAVLREHSILGRPAREESSEPSNDAFMRGLTNARESGAEGVIGRLFTTRSLFLAGDLPARHSLDYLSGLLIGEELRSVVASLKGAVCPPLVLIGDPALCRRYQDALAFFEITDVRLLEQATRTGLWRIACAAGLVTAATPSQEDTRHV</sequence>
<dbReference type="Gene3D" id="3.30.420.310">
    <property type="entry name" value="2-keto-3-deoxy-galactonokinase, C-terminal domain"/>
    <property type="match status" value="1"/>
</dbReference>
<name>A0A2X2F1B2_PSELU</name>
<dbReference type="Proteomes" id="UP000626180">
    <property type="component" value="Unassembled WGS sequence"/>
</dbReference>
<keyword evidence="2" id="KW-0808">Transferase</keyword>
<evidence type="ECO:0000313" key="4">
    <source>
        <dbReference type="Proteomes" id="UP000626180"/>
    </source>
</evidence>
<dbReference type="AlphaFoldDB" id="A0A2X2F1B2"/>
<dbReference type="Pfam" id="PF05035">
    <property type="entry name" value="DGOK"/>
    <property type="match status" value="1"/>
</dbReference>
<dbReference type="GO" id="GO:0008671">
    <property type="term" value="F:2-dehydro-3-deoxygalactonokinase activity"/>
    <property type="evidence" value="ECO:0007669"/>
    <property type="project" value="UniProtKB-EC"/>
</dbReference>
<gene>
    <name evidence="1" type="ORF">IRZ65_13625</name>
    <name evidence="2" type="ORF">NCTC11842_04517</name>
</gene>
<dbReference type="CDD" id="cd24012">
    <property type="entry name" value="ASKHA_NBD_KDGal-kinase"/>
    <property type="match status" value="1"/>
</dbReference>
<dbReference type="InterPro" id="IPR043129">
    <property type="entry name" value="ATPase_NBD"/>
</dbReference>
<dbReference type="InterPro" id="IPR007729">
    <property type="entry name" value="DGOK"/>
</dbReference>
<accession>A0A2X2F1B2</accession>
<protein>
    <submittedName>
        <fullName evidence="1">2-dehydro-3-deoxygalactonokinase</fullName>
    </submittedName>
    <submittedName>
        <fullName evidence="2">2-keto-3-deoxygalactonate kinase</fullName>
        <ecNumber evidence="2">2.7.1.58</ecNumber>
    </submittedName>
</protein>
<reference evidence="1 4" key="2">
    <citation type="submission" date="2020-10" db="EMBL/GenBank/DDBJ databases">
        <title>Genome sequences of Pseudomonas isolates.</title>
        <authorList>
            <person name="Wessels L."/>
            <person name="Reich F."/>
            <person name="Hammerl J."/>
        </authorList>
    </citation>
    <scope>NUCLEOTIDE SEQUENCE [LARGE SCALE GENOMIC DNA]</scope>
    <source>
        <strain evidence="1 4">20-MO00624-0</strain>
    </source>
</reference>
<dbReference type="EC" id="2.7.1.58" evidence="2"/>
<dbReference type="RefSeq" id="WP_010796252.1">
    <property type="nucleotide sequence ID" value="NZ_CP069262.1"/>
</dbReference>
<reference evidence="2 3" key="1">
    <citation type="submission" date="2018-06" db="EMBL/GenBank/DDBJ databases">
        <authorList>
            <consortium name="Pathogen Informatics"/>
            <person name="Doyle S."/>
        </authorList>
    </citation>
    <scope>NUCLEOTIDE SEQUENCE [LARGE SCALE GENOMIC DNA]</scope>
    <source>
        <strain evidence="2 3">NCTC11842</strain>
    </source>
</reference>
<dbReference type="EMBL" id="JADMCD010000006">
    <property type="protein sequence ID" value="MBF8641721.1"/>
    <property type="molecule type" value="Genomic_DNA"/>
</dbReference>
<dbReference type="Gene3D" id="3.30.420.300">
    <property type="entry name" value="2-keto-3-deoxy-galactonokinase, substrate binding domain"/>
    <property type="match status" value="1"/>
</dbReference>
<organism evidence="2 3">
    <name type="scientific">Pseudomonas luteola</name>
    <dbReference type="NCBI Taxonomy" id="47886"/>
    <lineage>
        <taxon>Bacteria</taxon>
        <taxon>Pseudomonadati</taxon>
        <taxon>Pseudomonadota</taxon>
        <taxon>Gammaproteobacteria</taxon>
        <taxon>Pseudomonadales</taxon>
        <taxon>Pseudomonadaceae</taxon>
        <taxon>Pseudomonas</taxon>
    </lineage>
</organism>
<evidence type="ECO:0000313" key="1">
    <source>
        <dbReference type="EMBL" id="MBF8641721.1"/>
    </source>
</evidence>